<dbReference type="InterPro" id="IPR043134">
    <property type="entry name" value="GTP-CH-I_N"/>
</dbReference>
<dbReference type="Gene3D" id="1.10.286.10">
    <property type="match status" value="1"/>
</dbReference>
<comment type="catalytic activity">
    <reaction evidence="1">
        <text>GTP + H2O = 7,8-dihydroneopterin 3'-triphosphate + formate + H(+)</text>
        <dbReference type="Rhea" id="RHEA:17473"/>
        <dbReference type="ChEBI" id="CHEBI:15377"/>
        <dbReference type="ChEBI" id="CHEBI:15378"/>
        <dbReference type="ChEBI" id="CHEBI:15740"/>
        <dbReference type="ChEBI" id="CHEBI:37565"/>
        <dbReference type="ChEBI" id="CHEBI:58462"/>
        <dbReference type="EC" id="3.5.4.16"/>
    </reaction>
</comment>
<dbReference type="PANTHER" id="PTHR11109:SF7">
    <property type="entry name" value="GTP CYCLOHYDROLASE 1"/>
    <property type="match status" value="1"/>
</dbReference>
<protein>
    <recommendedName>
        <fullName evidence="5">GTP cyclohydrolase 1</fullName>
        <ecNumber evidence="4">3.5.4.16</ecNumber>
    </recommendedName>
    <alternativeName>
        <fullName evidence="10">GTP cyclohydrolase I</fullName>
    </alternativeName>
</protein>
<dbReference type="PANTHER" id="PTHR11109">
    <property type="entry name" value="GTP CYCLOHYDROLASE I"/>
    <property type="match status" value="1"/>
</dbReference>
<proteinExistence type="inferred from homology"/>
<comment type="pathway">
    <text evidence="2">Cofactor biosynthesis; 7,8-dihydroneopterin triphosphate biosynthesis; 7,8-dihydroneopterin triphosphate from GTP: step 1/1.</text>
</comment>
<dbReference type="Proteomes" id="UP000308730">
    <property type="component" value="Unassembled WGS sequence"/>
</dbReference>
<evidence type="ECO:0000256" key="9">
    <source>
        <dbReference type="ARBA" id="ARBA00023134"/>
    </source>
</evidence>
<dbReference type="GO" id="GO:0008270">
    <property type="term" value="F:zinc ion binding"/>
    <property type="evidence" value="ECO:0007669"/>
    <property type="project" value="TreeGrafter"/>
</dbReference>
<dbReference type="InterPro" id="IPR020602">
    <property type="entry name" value="GTP_CycHdrlase_I_dom"/>
</dbReference>
<dbReference type="FunFam" id="3.30.1130.10:FF:000001">
    <property type="entry name" value="GTP cyclohydrolase 1"/>
    <property type="match status" value="1"/>
</dbReference>
<accession>A0A4S4N6Q0</accession>
<dbReference type="SUPFAM" id="SSF55620">
    <property type="entry name" value="Tetrahydrobiopterin biosynthesis enzymes-like"/>
    <property type="match status" value="1"/>
</dbReference>
<comment type="similarity">
    <text evidence="3">Belongs to the GTP cyclohydrolase I family.</text>
</comment>
<gene>
    <name evidence="13" type="ORF">EUX98_g566</name>
</gene>
<dbReference type="GO" id="GO:0005737">
    <property type="term" value="C:cytoplasm"/>
    <property type="evidence" value="ECO:0007669"/>
    <property type="project" value="TreeGrafter"/>
</dbReference>
<evidence type="ECO:0000256" key="5">
    <source>
        <dbReference type="ARBA" id="ARBA00017272"/>
    </source>
</evidence>
<evidence type="ECO:0000256" key="6">
    <source>
        <dbReference type="ARBA" id="ARBA00022741"/>
    </source>
</evidence>
<organism evidence="13 14">
    <name type="scientific">Antrodiella citrinella</name>
    <dbReference type="NCBI Taxonomy" id="2447956"/>
    <lineage>
        <taxon>Eukaryota</taxon>
        <taxon>Fungi</taxon>
        <taxon>Dikarya</taxon>
        <taxon>Basidiomycota</taxon>
        <taxon>Agaricomycotina</taxon>
        <taxon>Agaricomycetes</taxon>
        <taxon>Polyporales</taxon>
        <taxon>Steccherinaceae</taxon>
        <taxon>Antrodiella</taxon>
    </lineage>
</organism>
<reference evidence="13 14" key="1">
    <citation type="submission" date="2019-02" db="EMBL/GenBank/DDBJ databases">
        <title>Genome sequencing of the rare red list fungi Antrodiella citrinella (Flaviporus citrinellus).</title>
        <authorList>
            <person name="Buettner E."/>
            <person name="Kellner H."/>
        </authorList>
    </citation>
    <scope>NUCLEOTIDE SEQUENCE [LARGE SCALE GENOMIC DNA]</scope>
    <source>
        <strain evidence="13 14">DSM 108506</strain>
    </source>
</reference>
<sequence>MGGPSVQDIDSTDVHAPSDASTRGDESPDGSVKHDLQSPSALVPSSAAVNHHVREGYGFRAASGISTPVINSTQVVAEVASPLPDLHGLGWPEAKSTVSRLYATPEERAAREKRMAAAVRTILECIGEDPDREGLLRTPDRYAQALMWMTRGYEERLADIINDAVFAEDHDEMVLVREIDISSLCEHHLVPFTGKIAIAYIPNQLVLGLSKLARIAETFSRRLQVQERLTKQIAIAVQEAIKPRGVAVVMEAT</sequence>
<keyword evidence="8" id="KW-0289">Folate biosynthesis</keyword>
<name>A0A4S4N6Q0_9APHY</name>
<dbReference type="InterPro" id="IPR043133">
    <property type="entry name" value="GTP-CH-I_C/QueF"/>
</dbReference>
<evidence type="ECO:0000256" key="8">
    <source>
        <dbReference type="ARBA" id="ARBA00022909"/>
    </source>
</evidence>
<dbReference type="PROSITE" id="PS00860">
    <property type="entry name" value="GTP_CYCLOHYDROL_1_2"/>
    <property type="match status" value="1"/>
</dbReference>
<keyword evidence="14" id="KW-1185">Reference proteome</keyword>
<evidence type="ECO:0000256" key="4">
    <source>
        <dbReference type="ARBA" id="ARBA00012715"/>
    </source>
</evidence>
<evidence type="ECO:0000256" key="1">
    <source>
        <dbReference type="ARBA" id="ARBA00001052"/>
    </source>
</evidence>
<dbReference type="GO" id="GO:0046654">
    <property type="term" value="P:tetrahydrofolate biosynthetic process"/>
    <property type="evidence" value="ECO:0007669"/>
    <property type="project" value="InterPro"/>
</dbReference>
<dbReference type="GO" id="GO:0046656">
    <property type="term" value="P:folic acid biosynthetic process"/>
    <property type="evidence" value="ECO:0007669"/>
    <property type="project" value="UniProtKB-KW"/>
</dbReference>
<dbReference type="InterPro" id="IPR018234">
    <property type="entry name" value="GTP_CycHdrlase_I_CS"/>
</dbReference>
<dbReference type="EC" id="3.5.4.16" evidence="4"/>
<keyword evidence="6" id="KW-0547">Nucleotide-binding</keyword>
<dbReference type="FunFam" id="1.10.286.10:FF:000003">
    <property type="entry name" value="GTP cyclohydrolase 1"/>
    <property type="match status" value="1"/>
</dbReference>
<dbReference type="OrthoDB" id="4966at2759"/>
<evidence type="ECO:0000256" key="10">
    <source>
        <dbReference type="ARBA" id="ARBA00030854"/>
    </source>
</evidence>
<dbReference type="Pfam" id="PF01227">
    <property type="entry name" value="GTP_cyclohydroI"/>
    <property type="match status" value="1"/>
</dbReference>
<evidence type="ECO:0000256" key="2">
    <source>
        <dbReference type="ARBA" id="ARBA00005080"/>
    </source>
</evidence>
<feature type="region of interest" description="Disordered" evidence="11">
    <location>
        <begin position="1"/>
        <end position="41"/>
    </location>
</feature>
<dbReference type="EMBL" id="SGPM01000004">
    <property type="protein sequence ID" value="THH33668.1"/>
    <property type="molecule type" value="Genomic_DNA"/>
</dbReference>
<evidence type="ECO:0000313" key="13">
    <source>
        <dbReference type="EMBL" id="THH33668.1"/>
    </source>
</evidence>
<evidence type="ECO:0000313" key="14">
    <source>
        <dbReference type="Proteomes" id="UP000308730"/>
    </source>
</evidence>
<dbReference type="GO" id="GO:0005525">
    <property type="term" value="F:GTP binding"/>
    <property type="evidence" value="ECO:0007669"/>
    <property type="project" value="UniProtKB-KW"/>
</dbReference>
<evidence type="ECO:0000259" key="12">
    <source>
        <dbReference type="Pfam" id="PF01227"/>
    </source>
</evidence>
<dbReference type="UniPathway" id="UPA00848">
    <property type="reaction ID" value="UER00151"/>
</dbReference>
<dbReference type="NCBIfam" id="NF006826">
    <property type="entry name" value="PRK09347.1-3"/>
    <property type="match status" value="1"/>
</dbReference>
<dbReference type="InterPro" id="IPR001474">
    <property type="entry name" value="GTP_CycHdrlase_I"/>
</dbReference>
<dbReference type="GO" id="GO:0006729">
    <property type="term" value="P:tetrahydrobiopterin biosynthetic process"/>
    <property type="evidence" value="ECO:0007669"/>
    <property type="project" value="TreeGrafter"/>
</dbReference>
<dbReference type="Gene3D" id="3.30.1130.10">
    <property type="match status" value="1"/>
</dbReference>
<evidence type="ECO:0000256" key="3">
    <source>
        <dbReference type="ARBA" id="ARBA00008085"/>
    </source>
</evidence>
<dbReference type="PROSITE" id="PS00859">
    <property type="entry name" value="GTP_CYCLOHYDROL_1_1"/>
    <property type="match status" value="1"/>
</dbReference>
<dbReference type="NCBIfam" id="TIGR00063">
    <property type="entry name" value="folE"/>
    <property type="match status" value="1"/>
</dbReference>
<dbReference type="NCBIfam" id="NF006825">
    <property type="entry name" value="PRK09347.1-2"/>
    <property type="match status" value="1"/>
</dbReference>
<feature type="domain" description="GTP cyclohydrolase I" evidence="12">
    <location>
        <begin position="116"/>
        <end position="253"/>
    </location>
</feature>
<dbReference type="AlphaFoldDB" id="A0A4S4N6Q0"/>
<feature type="compositionally biased region" description="Basic and acidic residues" evidence="11">
    <location>
        <begin position="22"/>
        <end position="36"/>
    </location>
</feature>
<keyword evidence="9" id="KW-0342">GTP-binding</keyword>
<evidence type="ECO:0000256" key="7">
    <source>
        <dbReference type="ARBA" id="ARBA00022801"/>
    </source>
</evidence>
<evidence type="ECO:0000256" key="11">
    <source>
        <dbReference type="SAM" id="MobiDB-lite"/>
    </source>
</evidence>
<keyword evidence="7" id="KW-0378">Hydrolase</keyword>
<dbReference type="GO" id="GO:0003934">
    <property type="term" value="F:GTP cyclohydrolase I activity"/>
    <property type="evidence" value="ECO:0007669"/>
    <property type="project" value="UniProtKB-EC"/>
</dbReference>
<comment type="caution">
    <text evidence="13">The sequence shown here is derived from an EMBL/GenBank/DDBJ whole genome shotgun (WGS) entry which is preliminary data.</text>
</comment>